<evidence type="ECO:0000256" key="5">
    <source>
        <dbReference type="ARBA" id="ARBA00022692"/>
    </source>
</evidence>
<dbReference type="InterPro" id="IPR019823">
    <property type="entry name" value="Mechanosensitive_channel_CS"/>
</dbReference>
<dbReference type="InterPro" id="IPR037673">
    <property type="entry name" value="MSC/AndL"/>
</dbReference>
<comment type="similarity">
    <text evidence="2 10">Belongs to the MscL family.</text>
</comment>
<reference evidence="11 12" key="1">
    <citation type="submission" date="2020-10" db="EMBL/GenBank/DDBJ databases">
        <title>Myceligenerans pegani sp. nov., an endophytic actinomycete isolated from Peganum harmala L. in Xinjiang, China.</title>
        <authorList>
            <person name="Xin L."/>
        </authorList>
    </citation>
    <scope>NUCLEOTIDE SEQUENCE [LARGE SCALE GENOMIC DNA]</scope>
    <source>
        <strain evidence="11 12">TRM65318</strain>
    </source>
</reference>
<evidence type="ECO:0000256" key="1">
    <source>
        <dbReference type="ARBA" id="ARBA00004651"/>
    </source>
</evidence>
<comment type="subunit">
    <text evidence="10">Homopentamer.</text>
</comment>
<gene>
    <name evidence="10 11" type="primary">mscL</name>
    <name evidence="11" type="ORF">IHE71_01900</name>
</gene>
<name>A0ABR9MSV4_9MICO</name>
<dbReference type="NCBIfam" id="TIGR00220">
    <property type="entry name" value="mscL"/>
    <property type="match status" value="1"/>
</dbReference>
<evidence type="ECO:0000256" key="9">
    <source>
        <dbReference type="ARBA" id="ARBA00023303"/>
    </source>
</evidence>
<comment type="caution">
    <text evidence="11">The sequence shown here is derived from an EMBL/GenBank/DDBJ whole genome shotgun (WGS) entry which is preliminary data.</text>
</comment>
<sequence length="135" mass="14942">MFNGFKDFITRGNVVDLAVAVIIGAAFTGVITGLMDGVLNPLIAWLFGSPDISSAGFHVPNWQDGETLFPIGLFLQALINFVIVAAALYFFVVTPIRKLMELRRSTAEEIEETLEKDVELLTEIRDLLRAQVTTR</sequence>
<evidence type="ECO:0000256" key="4">
    <source>
        <dbReference type="ARBA" id="ARBA00022475"/>
    </source>
</evidence>
<keyword evidence="5 10" id="KW-0812">Transmembrane</keyword>
<evidence type="ECO:0000256" key="8">
    <source>
        <dbReference type="ARBA" id="ARBA00023136"/>
    </source>
</evidence>
<accession>A0ABR9MSV4</accession>
<dbReference type="SUPFAM" id="SSF81330">
    <property type="entry name" value="Gated mechanosensitive channel"/>
    <property type="match status" value="1"/>
</dbReference>
<evidence type="ECO:0000256" key="10">
    <source>
        <dbReference type="HAMAP-Rule" id="MF_00115"/>
    </source>
</evidence>
<evidence type="ECO:0000256" key="6">
    <source>
        <dbReference type="ARBA" id="ARBA00022989"/>
    </source>
</evidence>
<dbReference type="Proteomes" id="UP000625527">
    <property type="component" value="Unassembled WGS sequence"/>
</dbReference>
<keyword evidence="4 10" id="KW-1003">Cell membrane</keyword>
<keyword evidence="8 10" id="KW-0472">Membrane</keyword>
<evidence type="ECO:0000256" key="2">
    <source>
        <dbReference type="ARBA" id="ARBA00007254"/>
    </source>
</evidence>
<dbReference type="PROSITE" id="PS01327">
    <property type="entry name" value="MSCL"/>
    <property type="match status" value="1"/>
</dbReference>
<dbReference type="Pfam" id="PF01741">
    <property type="entry name" value="MscL"/>
    <property type="match status" value="1"/>
</dbReference>
<dbReference type="InterPro" id="IPR036019">
    <property type="entry name" value="MscL_channel"/>
</dbReference>
<dbReference type="Gene3D" id="1.10.1200.120">
    <property type="entry name" value="Large-conductance mechanosensitive channel, MscL, domain 1"/>
    <property type="match status" value="1"/>
</dbReference>
<dbReference type="PANTHER" id="PTHR30266:SF2">
    <property type="entry name" value="LARGE-CONDUCTANCE MECHANOSENSITIVE CHANNEL"/>
    <property type="match status" value="1"/>
</dbReference>
<keyword evidence="9 10" id="KW-0407">Ion channel</keyword>
<dbReference type="PRINTS" id="PR01264">
    <property type="entry name" value="MECHCHANNEL"/>
</dbReference>
<dbReference type="EMBL" id="JADAQT010000024">
    <property type="protein sequence ID" value="MBE1874459.1"/>
    <property type="molecule type" value="Genomic_DNA"/>
</dbReference>
<evidence type="ECO:0000256" key="7">
    <source>
        <dbReference type="ARBA" id="ARBA00023065"/>
    </source>
</evidence>
<dbReference type="PANTHER" id="PTHR30266">
    <property type="entry name" value="MECHANOSENSITIVE CHANNEL MSCL"/>
    <property type="match status" value="1"/>
</dbReference>
<keyword evidence="6 10" id="KW-1133">Transmembrane helix</keyword>
<proteinExistence type="inferred from homology"/>
<protein>
    <recommendedName>
        <fullName evidence="10">Large-conductance mechanosensitive channel</fullName>
    </recommendedName>
</protein>
<evidence type="ECO:0000313" key="11">
    <source>
        <dbReference type="EMBL" id="MBE1874459.1"/>
    </source>
</evidence>
<keyword evidence="12" id="KW-1185">Reference proteome</keyword>
<comment type="function">
    <text evidence="10">Channel that opens in response to stretch forces in the membrane lipid bilayer. May participate in the regulation of osmotic pressure changes within the cell.</text>
</comment>
<dbReference type="HAMAP" id="MF_00115">
    <property type="entry name" value="MscL"/>
    <property type="match status" value="1"/>
</dbReference>
<organism evidence="11 12">
    <name type="scientific">Myceligenerans pegani</name>
    <dbReference type="NCBI Taxonomy" id="2776917"/>
    <lineage>
        <taxon>Bacteria</taxon>
        <taxon>Bacillati</taxon>
        <taxon>Actinomycetota</taxon>
        <taxon>Actinomycetes</taxon>
        <taxon>Micrococcales</taxon>
        <taxon>Promicromonosporaceae</taxon>
        <taxon>Myceligenerans</taxon>
    </lineage>
</organism>
<feature type="transmembrane region" description="Helical" evidence="10">
    <location>
        <begin position="12"/>
        <end position="35"/>
    </location>
</feature>
<dbReference type="InterPro" id="IPR001185">
    <property type="entry name" value="MS_channel"/>
</dbReference>
<comment type="subcellular location">
    <subcellularLocation>
        <location evidence="1 10">Cell membrane</location>
        <topology evidence="1 10">Multi-pass membrane protein</topology>
    </subcellularLocation>
</comment>
<evidence type="ECO:0000256" key="3">
    <source>
        <dbReference type="ARBA" id="ARBA00022448"/>
    </source>
</evidence>
<evidence type="ECO:0000313" key="12">
    <source>
        <dbReference type="Proteomes" id="UP000625527"/>
    </source>
</evidence>
<keyword evidence="3 10" id="KW-0813">Transport</keyword>
<keyword evidence="7 10" id="KW-0406">Ion transport</keyword>
<feature type="transmembrane region" description="Helical" evidence="10">
    <location>
        <begin position="68"/>
        <end position="94"/>
    </location>
</feature>